<keyword evidence="4 7" id="KW-0812">Transmembrane</keyword>
<reference evidence="9 10" key="1">
    <citation type="submission" date="2021-06" db="EMBL/GenBank/DDBJ databases">
        <authorList>
            <person name="Jeong J.W."/>
        </authorList>
    </citation>
    <scope>NUCLEOTIDE SEQUENCE [LARGE SCALE GENOMIC DNA]</scope>
    <source>
        <strain evidence="9 10">MMS21-TAE1-1</strain>
    </source>
</reference>
<feature type="transmembrane region" description="Helical" evidence="7">
    <location>
        <begin position="115"/>
        <end position="136"/>
    </location>
</feature>
<feature type="transmembrane region" description="Helical" evidence="7">
    <location>
        <begin position="84"/>
        <end position="108"/>
    </location>
</feature>
<protein>
    <submittedName>
        <fullName evidence="9">Carbohydrate ABC transporter permease</fullName>
    </submittedName>
</protein>
<dbReference type="Proteomes" id="UP000824166">
    <property type="component" value="Unassembled WGS sequence"/>
</dbReference>
<dbReference type="Pfam" id="PF00528">
    <property type="entry name" value="BPD_transp_1"/>
    <property type="match status" value="1"/>
</dbReference>
<feature type="transmembrane region" description="Helical" evidence="7">
    <location>
        <begin position="250"/>
        <end position="271"/>
    </location>
</feature>
<feature type="transmembrane region" description="Helical" evidence="7">
    <location>
        <begin position="23"/>
        <end position="44"/>
    </location>
</feature>
<evidence type="ECO:0000313" key="10">
    <source>
        <dbReference type="Proteomes" id="UP000824166"/>
    </source>
</evidence>
<dbReference type="CDD" id="cd06261">
    <property type="entry name" value="TM_PBP2"/>
    <property type="match status" value="1"/>
</dbReference>
<gene>
    <name evidence="9" type="ORF">KSW38_20895</name>
</gene>
<comment type="similarity">
    <text evidence="7">Belongs to the binding-protein-dependent transport system permease family.</text>
</comment>
<dbReference type="RefSeq" id="WP_216926871.1">
    <property type="nucleotide sequence ID" value="NZ_JAHOPC010000017.1"/>
</dbReference>
<evidence type="ECO:0000313" key="9">
    <source>
        <dbReference type="EMBL" id="MBU8868756.1"/>
    </source>
</evidence>
<evidence type="ECO:0000256" key="1">
    <source>
        <dbReference type="ARBA" id="ARBA00004651"/>
    </source>
</evidence>
<feature type="transmembrane region" description="Helical" evidence="7">
    <location>
        <begin position="148"/>
        <end position="171"/>
    </location>
</feature>
<comment type="caution">
    <text evidence="9">The sequence shown here is derived from an EMBL/GenBank/DDBJ whole genome shotgun (WGS) entry which is preliminary data.</text>
</comment>
<evidence type="ECO:0000259" key="8">
    <source>
        <dbReference type="PROSITE" id="PS50928"/>
    </source>
</evidence>
<dbReference type="PANTHER" id="PTHR32243:SF18">
    <property type="entry name" value="INNER MEMBRANE ABC TRANSPORTER PERMEASE PROTEIN YCJP"/>
    <property type="match status" value="1"/>
</dbReference>
<sequence length="285" mass="30223">MTTVLKAPTLRLGRSKATGRKNWGYTALAIFFLAIMLFPVYWMINASLQPNGTTLETSWLPLKPDFTGYATAISEQARNLGTSLIISLGSVALSLAIAAPAAYALAYFKVRGAGIVLFAILISQMIPGIVVANALYTAYNDLGLLNSIPGLILADSAHGIPFAILIIRAFMNGMPASVIEAARVDGAGHVRAFWSIVIPLSRNSLITAGLFTFLFAWSDFLFALTLTTTEAVRPVTLGIFQYIGAYVNDWSSVMATAVLASIPAIVLLVAAQKYIAAGTTGGAVK</sequence>
<comment type="subcellular location">
    <subcellularLocation>
        <location evidence="1 7">Cell membrane</location>
        <topology evidence="1 7">Multi-pass membrane protein</topology>
    </subcellularLocation>
</comment>
<accession>A0ABS6IAK6</accession>
<dbReference type="PROSITE" id="PS50928">
    <property type="entry name" value="ABC_TM1"/>
    <property type="match status" value="1"/>
</dbReference>
<keyword evidence="2 7" id="KW-0813">Transport</keyword>
<keyword evidence="10" id="KW-1185">Reference proteome</keyword>
<evidence type="ECO:0000256" key="4">
    <source>
        <dbReference type="ARBA" id="ARBA00022692"/>
    </source>
</evidence>
<evidence type="ECO:0000256" key="6">
    <source>
        <dbReference type="ARBA" id="ARBA00023136"/>
    </source>
</evidence>
<evidence type="ECO:0000256" key="5">
    <source>
        <dbReference type="ARBA" id="ARBA00022989"/>
    </source>
</evidence>
<feature type="domain" description="ABC transmembrane type-1" evidence="8">
    <location>
        <begin position="80"/>
        <end position="271"/>
    </location>
</feature>
<keyword evidence="6 7" id="KW-0472">Membrane</keyword>
<keyword evidence="3" id="KW-1003">Cell membrane</keyword>
<name>A0ABS6IAK6_9MICC</name>
<feature type="transmembrane region" description="Helical" evidence="7">
    <location>
        <begin position="192"/>
        <end position="217"/>
    </location>
</feature>
<organism evidence="9 10">
    <name type="scientific">Paenarthrobacter aromaticivorans</name>
    <dbReference type="NCBI Taxonomy" id="2849150"/>
    <lineage>
        <taxon>Bacteria</taxon>
        <taxon>Bacillati</taxon>
        <taxon>Actinomycetota</taxon>
        <taxon>Actinomycetes</taxon>
        <taxon>Micrococcales</taxon>
        <taxon>Micrococcaceae</taxon>
        <taxon>Paenarthrobacter</taxon>
    </lineage>
</organism>
<evidence type="ECO:0000256" key="2">
    <source>
        <dbReference type="ARBA" id="ARBA00022448"/>
    </source>
</evidence>
<evidence type="ECO:0000256" key="7">
    <source>
        <dbReference type="RuleBase" id="RU363032"/>
    </source>
</evidence>
<evidence type="ECO:0000256" key="3">
    <source>
        <dbReference type="ARBA" id="ARBA00022475"/>
    </source>
</evidence>
<dbReference type="EMBL" id="JAHOPC010000017">
    <property type="protein sequence ID" value="MBU8868756.1"/>
    <property type="molecule type" value="Genomic_DNA"/>
</dbReference>
<proteinExistence type="inferred from homology"/>
<dbReference type="InterPro" id="IPR000515">
    <property type="entry name" value="MetI-like"/>
</dbReference>
<dbReference type="PANTHER" id="PTHR32243">
    <property type="entry name" value="MALTOSE TRANSPORT SYSTEM PERMEASE-RELATED"/>
    <property type="match status" value="1"/>
</dbReference>
<keyword evidence="5 7" id="KW-1133">Transmembrane helix</keyword>
<dbReference type="InterPro" id="IPR050901">
    <property type="entry name" value="BP-dep_ABC_trans_perm"/>
</dbReference>